<dbReference type="CDD" id="cd00041">
    <property type="entry name" value="CUB"/>
    <property type="match status" value="1"/>
</dbReference>
<reference evidence="12" key="1">
    <citation type="journal article" date="2004" name="Nature">
        <title>Genome duplication in the teleost fish Tetraodon nigroviridis reveals the early vertebrate proto-karyotype.</title>
        <authorList>
            <person name="Jaillon O."/>
            <person name="Aury J.-M."/>
            <person name="Brunet F."/>
            <person name="Petit J.-L."/>
            <person name="Stange-Thomann N."/>
            <person name="Mauceli E."/>
            <person name="Bouneau L."/>
            <person name="Fischer C."/>
            <person name="Ozouf-Costaz C."/>
            <person name="Bernot A."/>
            <person name="Nicaud S."/>
            <person name="Jaffe D."/>
            <person name="Fisher S."/>
            <person name="Lutfalla G."/>
            <person name="Dossat C."/>
            <person name="Segurens B."/>
            <person name="Dasilva C."/>
            <person name="Salanoubat M."/>
            <person name="Levy M."/>
            <person name="Boudet N."/>
            <person name="Castellano S."/>
            <person name="Anthouard V."/>
            <person name="Jubin C."/>
            <person name="Castelli V."/>
            <person name="Katinka M."/>
            <person name="Vacherie B."/>
            <person name="Biemont C."/>
            <person name="Skalli Z."/>
            <person name="Cattolico L."/>
            <person name="Poulain J."/>
            <person name="De Berardinis V."/>
            <person name="Cruaud C."/>
            <person name="Duprat S."/>
            <person name="Brottier P."/>
            <person name="Coutanceau J.-P."/>
            <person name="Gouzy J."/>
            <person name="Parra G."/>
            <person name="Lardier G."/>
            <person name="Chapple C."/>
            <person name="McKernan K.J."/>
            <person name="McEwan P."/>
            <person name="Bosak S."/>
            <person name="Kellis M."/>
            <person name="Volff J.-N."/>
            <person name="Guigo R."/>
            <person name="Zody M.C."/>
            <person name="Mesirov J."/>
            <person name="Lindblad-Toh K."/>
            <person name="Birren B."/>
            <person name="Nusbaum C."/>
            <person name="Kahn D."/>
            <person name="Robinson-Rechavi M."/>
            <person name="Laudet V."/>
            <person name="Schachter V."/>
            <person name="Quetier F."/>
            <person name="Saurin W."/>
            <person name="Scarpelli C."/>
            <person name="Wincker P."/>
            <person name="Lander E.S."/>
            <person name="Weissenbach J."/>
            <person name="Roest Crollius H."/>
        </authorList>
    </citation>
    <scope>NUCLEOTIDE SEQUENCE [LARGE SCALE GENOMIC DNA]</scope>
</reference>
<dbReference type="AlphaFoldDB" id="Q4TAR6"/>
<dbReference type="GO" id="GO:0005886">
    <property type="term" value="C:plasma membrane"/>
    <property type="evidence" value="ECO:0007669"/>
    <property type="project" value="TreeGrafter"/>
</dbReference>
<gene>
    <name evidence="12" type="ORF">GSTENG00004082001</name>
</gene>
<name>Q4TAR6_TETNG</name>
<dbReference type="PROSITE" id="PS50022">
    <property type="entry name" value="FA58C_3"/>
    <property type="match status" value="1"/>
</dbReference>
<dbReference type="Gene3D" id="2.60.120.290">
    <property type="entry name" value="Spermadhesin, CUB domain"/>
    <property type="match status" value="1"/>
</dbReference>
<feature type="disulfide bond" evidence="7">
    <location>
        <begin position="4"/>
        <end position="31"/>
    </location>
</feature>
<feature type="non-terminal residue" evidence="12">
    <location>
        <position position="740"/>
    </location>
</feature>
<organism evidence="12">
    <name type="scientific">Tetraodon nigroviridis</name>
    <name type="common">Spotted green pufferfish</name>
    <name type="synonym">Chelonodon nigroviridis</name>
    <dbReference type="NCBI Taxonomy" id="99883"/>
    <lineage>
        <taxon>Eukaryota</taxon>
        <taxon>Metazoa</taxon>
        <taxon>Chordata</taxon>
        <taxon>Craniata</taxon>
        <taxon>Vertebrata</taxon>
        <taxon>Euteleostomi</taxon>
        <taxon>Actinopterygii</taxon>
        <taxon>Neopterygii</taxon>
        <taxon>Teleostei</taxon>
        <taxon>Neoteleostei</taxon>
        <taxon>Acanthomorphata</taxon>
        <taxon>Eupercaria</taxon>
        <taxon>Tetraodontiformes</taxon>
        <taxon>Tetradontoidea</taxon>
        <taxon>Tetraodontidae</taxon>
        <taxon>Tetraodon</taxon>
    </lineage>
</organism>
<evidence type="ECO:0000256" key="1">
    <source>
        <dbReference type="ARBA" id="ARBA00004479"/>
    </source>
</evidence>
<dbReference type="SMART" id="SM00231">
    <property type="entry name" value="FA58C"/>
    <property type="match status" value="1"/>
</dbReference>
<dbReference type="Pfam" id="PF00431">
    <property type="entry name" value="CUB"/>
    <property type="match status" value="2"/>
</dbReference>
<dbReference type="InterPro" id="IPR000421">
    <property type="entry name" value="FA58C"/>
</dbReference>
<evidence type="ECO:0000259" key="11">
    <source>
        <dbReference type="PROSITE" id="PS50820"/>
    </source>
</evidence>
<accession>Q4TAR6</accession>
<evidence type="ECO:0000256" key="8">
    <source>
        <dbReference type="SAM" id="MobiDB-lite"/>
    </source>
</evidence>
<evidence type="ECO:0000256" key="4">
    <source>
        <dbReference type="ARBA" id="ARBA00022989"/>
    </source>
</evidence>
<proteinExistence type="predicted"/>
<comment type="caution">
    <text evidence="12">The sequence shown here is derived from an EMBL/GenBank/DDBJ whole genome shotgun (WGS) entry which is preliminary data.</text>
</comment>
<feature type="region of interest" description="Disordered" evidence="8">
    <location>
        <begin position="698"/>
        <end position="740"/>
    </location>
</feature>
<reference evidence="12" key="2">
    <citation type="submission" date="2004-02" db="EMBL/GenBank/DDBJ databases">
        <authorList>
            <consortium name="Genoscope"/>
            <consortium name="Whitehead Institute Centre for Genome Research"/>
        </authorList>
    </citation>
    <scope>NUCLEOTIDE SEQUENCE</scope>
</reference>
<dbReference type="InterPro" id="IPR004043">
    <property type="entry name" value="LCCL"/>
</dbReference>
<keyword evidence="3" id="KW-0812">Transmembrane</keyword>
<evidence type="ECO:0000259" key="10">
    <source>
        <dbReference type="PROSITE" id="PS50022"/>
    </source>
</evidence>
<dbReference type="Pfam" id="PF00754">
    <property type="entry name" value="F5_F8_type_C"/>
    <property type="match status" value="1"/>
</dbReference>
<sequence>GDGCGPSLLGPVSGTLSSLGYPGTYPNGTVCEWEISVPPGSRIHFRFAELDIENPNCQVSYLGLYDGIGPKRSVIAPRGSWQLELAQTTSITCSFTKTKAELCLSPCGVQRLTLGQIAKYCGLKVKEFINSTGNQVTVQFMSGTHHSGRGFYLSYSTTEHTDLITCLDKGSDFPEAEFSKYCPAGCLTSTEGISGTMPKGYRESSPLCVAAVHAGVISNAVGGRISVVNSKGIHHYEATVANNVTSTGGSWSNSLFTFRTNGCYGKLGLESGVVADAQLAASSVSEWNGSVWAPSGARLKKPPPSWLAAQSDDQQWLQVDLKREKRITGIITTGSNWRECQYYVSAYRIHFSSDGEQWQIYREANSSQDKIFQGNINYMDEVRNNFIPPIEARFVRVNPTQWHQGIALKLELLGCPIHVGRWGRWGCPGFVINIHFEFLTNTFLCTNSATESEVQELKPLPPQPTFCAYKTPPSGRPNHTPARYPQHHSAASGRQRRGSGDRAGTGGRHGCDRARPHGGLCSTLEEQVDPQPREEQITPPTVSSSVTLLFCLCRKKSSEGTYDLPHWDRTDWWKSMKQLLPSKMVEAEDTVRYSTSGVGRLAGRGAVPRIHAEPAEYAQPLVSGVTTLGARSTFKPDEGPEPGYSDPDLYDKPISPDVYHAYAEPLPASGSEYATPIVVDMGLSQPCAFSGTAALLARTDSGQSGRSSYDTPKNANGQATPTEDLTYQVPQSSTQKPSGP</sequence>
<evidence type="ECO:0000256" key="5">
    <source>
        <dbReference type="ARBA" id="ARBA00023136"/>
    </source>
</evidence>
<dbReference type="InterPro" id="IPR000859">
    <property type="entry name" value="CUB_dom"/>
</dbReference>
<keyword evidence="5" id="KW-0472">Membrane</keyword>
<keyword evidence="6 7" id="KW-1015">Disulfide bond</keyword>
<dbReference type="OrthoDB" id="441660at2759"/>
<dbReference type="PROSITE" id="PS50820">
    <property type="entry name" value="LCCL"/>
    <property type="match status" value="1"/>
</dbReference>
<keyword evidence="2" id="KW-0597">Phosphoprotein</keyword>
<dbReference type="InterPro" id="IPR008979">
    <property type="entry name" value="Galactose-bd-like_sf"/>
</dbReference>
<evidence type="ECO:0000313" key="12">
    <source>
        <dbReference type="EMBL" id="CAF90016.1"/>
    </source>
</evidence>
<evidence type="ECO:0000256" key="6">
    <source>
        <dbReference type="ARBA" id="ARBA00023157"/>
    </source>
</evidence>
<dbReference type="SMART" id="SM00042">
    <property type="entry name" value="CUB"/>
    <property type="match status" value="1"/>
</dbReference>
<evidence type="ECO:0000256" key="2">
    <source>
        <dbReference type="ARBA" id="ARBA00022553"/>
    </source>
</evidence>
<dbReference type="SUPFAM" id="SSF69848">
    <property type="entry name" value="LCCL domain"/>
    <property type="match status" value="1"/>
</dbReference>
<dbReference type="EMBL" id="CAAE01007265">
    <property type="protein sequence ID" value="CAF90016.1"/>
    <property type="molecule type" value="Genomic_DNA"/>
</dbReference>
<dbReference type="PANTHER" id="PTHR46806">
    <property type="entry name" value="F5/8 TYPE C DOMAIN-CONTAINING PROTEIN"/>
    <property type="match status" value="1"/>
</dbReference>
<protein>
    <submittedName>
        <fullName evidence="12">(spotted green pufferfish) hypothetical protein</fullName>
    </submittedName>
</protein>
<dbReference type="InterPro" id="IPR035914">
    <property type="entry name" value="Sperma_CUB_dom_sf"/>
</dbReference>
<dbReference type="CDD" id="cd00057">
    <property type="entry name" value="FA58C"/>
    <property type="match status" value="1"/>
</dbReference>
<dbReference type="FunFam" id="2.60.120.260:FF:000002">
    <property type="entry name" value="Coagulation factor VIII"/>
    <property type="match status" value="1"/>
</dbReference>
<dbReference type="GO" id="GO:0042060">
    <property type="term" value="P:wound healing"/>
    <property type="evidence" value="ECO:0007669"/>
    <property type="project" value="TreeGrafter"/>
</dbReference>
<dbReference type="PANTHER" id="PTHR46806:SF3">
    <property type="entry name" value="DISCOIDIN, CUB AND LCCL DOMAIN-CONTAINING PROTEIN 2"/>
    <property type="match status" value="1"/>
</dbReference>
<evidence type="ECO:0000259" key="9">
    <source>
        <dbReference type="PROSITE" id="PS01180"/>
    </source>
</evidence>
<feature type="domain" description="LCCL" evidence="11">
    <location>
        <begin position="160"/>
        <end position="256"/>
    </location>
</feature>
<feature type="non-terminal residue" evidence="12">
    <location>
        <position position="1"/>
    </location>
</feature>
<comment type="subcellular location">
    <subcellularLocation>
        <location evidence="1">Membrane</location>
        <topology evidence="1">Single-pass type I membrane protein</topology>
    </subcellularLocation>
</comment>
<keyword evidence="4" id="KW-1133">Transmembrane helix</keyword>
<dbReference type="SMART" id="SM00603">
    <property type="entry name" value="LCCL"/>
    <property type="match status" value="1"/>
</dbReference>
<dbReference type="Pfam" id="PF03815">
    <property type="entry name" value="LCCL"/>
    <property type="match status" value="1"/>
</dbReference>
<dbReference type="PROSITE" id="PS01180">
    <property type="entry name" value="CUB"/>
    <property type="match status" value="1"/>
</dbReference>
<feature type="domain" description="F5/8 type C" evidence="10">
    <location>
        <begin position="263"/>
        <end position="415"/>
    </location>
</feature>
<feature type="domain" description="CUB" evidence="9">
    <location>
        <begin position="4"/>
        <end position="158"/>
    </location>
</feature>
<dbReference type="SUPFAM" id="SSF49785">
    <property type="entry name" value="Galactose-binding domain-like"/>
    <property type="match status" value="1"/>
</dbReference>
<dbReference type="KEGG" id="tng:GSTEN00004082G001"/>
<evidence type="ECO:0000256" key="3">
    <source>
        <dbReference type="ARBA" id="ARBA00022692"/>
    </source>
</evidence>
<dbReference type="GO" id="GO:0038023">
    <property type="term" value="F:signaling receptor activity"/>
    <property type="evidence" value="ECO:0007669"/>
    <property type="project" value="TreeGrafter"/>
</dbReference>
<dbReference type="Gene3D" id="2.170.130.20">
    <property type="entry name" value="LCCL-like domain"/>
    <property type="match status" value="1"/>
</dbReference>
<dbReference type="Gene3D" id="2.60.120.260">
    <property type="entry name" value="Galactose-binding domain-like"/>
    <property type="match status" value="1"/>
</dbReference>
<feature type="compositionally biased region" description="Polar residues" evidence="8">
    <location>
        <begin position="700"/>
        <end position="740"/>
    </location>
</feature>
<feature type="region of interest" description="Disordered" evidence="8">
    <location>
        <begin position="467"/>
        <end position="520"/>
    </location>
</feature>
<dbReference type="SUPFAM" id="SSF49854">
    <property type="entry name" value="Spermadhesin, CUB domain"/>
    <property type="match status" value="1"/>
</dbReference>
<comment type="caution">
    <text evidence="7">Lacks conserved residue(s) required for the propagation of feature annotation.</text>
</comment>
<evidence type="ECO:0000256" key="7">
    <source>
        <dbReference type="PROSITE-ProRule" id="PRU00059"/>
    </source>
</evidence>
<dbReference type="InterPro" id="IPR050633">
    <property type="entry name" value="Neuropilin_MCO_CoagFactor"/>
</dbReference>
<dbReference type="PROSITE" id="PS01285">
    <property type="entry name" value="FA58C_1"/>
    <property type="match status" value="1"/>
</dbReference>
<dbReference type="InterPro" id="IPR036609">
    <property type="entry name" value="LCCL_sf"/>
</dbReference>